<dbReference type="InterPro" id="IPR017584">
    <property type="entry name" value="Pyridine_nucleo_diS_OxRdtase_N"/>
</dbReference>
<dbReference type="NCBIfam" id="TIGR03169">
    <property type="entry name" value="Nterm_to_SelD"/>
    <property type="match status" value="1"/>
</dbReference>
<evidence type="ECO:0000259" key="8">
    <source>
        <dbReference type="Pfam" id="PF07992"/>
    </source>
</evidence>
<name>A0A238LC70_9RHOB</name>
<gene>
    <name evidence="9" type="primary">selD</name>
    <name evidence="9" type="ORF">LOM8899_01135</name>
</gene>
<evidence type="ECO:0000256" key="5">
    <source>
        <dbReference type="ARBA" id="ARBA00023266"/>
    </source>
</evidence>
<dbReference type="Gene3D" id="3.90.650.10">
    <property type="entry name" value="PurM-like C-terminal domain"/>
    <property type="match status" value="1"/>
</dbReference>
<dbReference type="InterPro" id="IPR023753">
    <property type="entry name" value="FAD/NAD-binding_dom"/>
</dbReference>
<dbReference type="GO" id="GO:0005737">
    <property type="term" value="C:cytoplasm"/>
    <property type="evidence" value="ECO:0007669"/>
    <property type="project" value="TreeGrafter"/>
</dbReference>
<feature type="domain" description="PurM-like N-terminal" evidence="6">
    <location>
        <begin position="428"/>
        <end position="536"/>
    </location>
</feature>
<dbReference type="InterPro" id="IPR010918">
    <property type="entry name" value="PurM-like_C_dom"/>
</dbReference>
<keyword evidence="1 9" id="KW-0808">Transferase</keyword>
<evidence type="ECO:0000259" key="6">
    <source>
        <dbReference type="Pfam" id="PF00586"/>
    </source>
</evidence>
<dbReference type="PANTHER" id="PTHR10256:SF0">
    <property type="entry name" value="INACTIVE SELENIDE, WATER DIKINASE-LIKE PROTEIN-RELATED"/>
    <property type="match status" value="1"/>
</dbReference>
<dbReference type="GO" id="GO:0016491">
    <property type="term" value="F:oxidoreductase activity"/>
    <property type="evidence" value="ECO:0007669"/>
    <property type="project" value="InterPro"/>
</dbReference>
<dbReference type="Gene3D" id="3.50.50.100">
    <property type="match status" value="1"/>
</dbReference>
<dbReference type="GO" id="GO:0005524">
    <property type="term" value="F:ATP binding"/>
    <property type="evidence" value="ECO:0007669"/>
    <property type="project" value="UniProtKB-KW"/>
</dbReference>
<evidence type="ECO:0000259" key="7">
    <source>
        <dbReference type="Pfam" id="PF02769"/>
    </source>
</evidence>
<dbReference type="InterPro" id="IPR036921">
    <property type="entry name" value="PurM-like_N_sf"/>
</dbReference>
<evidence type="ECO:0000256" key="3">
    <source>
        <dbReference type="ARBA" id="ARBA00022777"/>
    </source>
</evidence>
<dbReference type="PRINTS" id="PR00368">
    <property type="entry name" value="FADPNR"/>
</dbReference>
<dbReference type="InterPro" id="IPR004536">
    <property type="entry name" value="SPS/SelD"/>
</dbReference>
<dbReference type="Pfam" id="PF00586">
    <property type="entry name" value="AIRS"/>
    <property type="match status" value="1"/>
</dbReference>
<sequence>MKQTYPLTRDLVLIGGGHSHALMLRQWGMQPLPGVRLTVIDPAPTAAYSGMLPGYVAGHYGRDDLDIDLVKLARFAGARLVMGAVDGIDLAARRISVPGRPSIAYDVAAIDIGITSSMPALPGFAEHGVPAKPLTPFARKWAAFLEADGPAQVVVIGGGVAGAELAMAMAHALAQSTREAEVRLIDRSRALKEATPSGRRKVLAAMRDLGVEVIEEAQVERVEADHVALSDGRTLPSRFTVGAAGAQPHDWLAKTGLDLHDGFITVGETLQSSDPSVFATGDCAHLSHDPRPKAGVYAVRQAPVLHDNLVATLSGGTMQSYWPQKDYLKLISLGGKRALAEKWGRAFSGPLLWRWKDHIDLAFMTKFKELPKMEAVSVPRTAADGLAEILGAKPMCGGCGAKVGRGALRGALAALPKSDRADVEAVPGDDAAMLRVGGQRQVISTDHLRAFTDDPVVMTRIAAIHALGDVWAMGATPQAATATVILPRMSADLQERSLAEIMAAAAEVMSDAGAAIVGGHSSMSDEMTIGFTVTGLCDADPITIAGAKEGDVLILTKPIGSGVIMAAEMAGEARGDIVAEAFASMVQPQGAASRILANAHAMTDVTGFGLAGHVAGICEASGLSAAVDIAAVPLMEGALELSEAGIGSTLLPDNKAGAGVVIGAIGPRGDLMFDPQTAGGLLACVPQTEAAAILTALQEAGYPAARIGQMVAGVGVRFR</sequence>
<dbReference type="RefSeq" id="WP_093991443.1">
    <property type="nucleotide sequence ID" value="NZ_FXZK01000001.1"/>
</dbReference>
<proteinExistence type="predicted"/>
<evidence type="ECO:0000256" key="1">
    <source>
        <dbReference type="ARBA" id="ARBA00022679"/>
    </source>
</evidence>
<dbReference type="AlphaFoldDB" id="A0A238LC70"/>
<dbReference type="EC" id="2.7.9.3" evidence="9"/>
<feature type="domain" description="FAD/NAD(P)-binding" evidence="8">
    <location>
        <begin position="10"/>
        <end position="302"/>
    </location>
</feature>
<dbReference type="InterPro" id="IPR016188">
    <property type="entry name" value="PurM-like_N"/>
</dbReference>
<organism evidence="9 10">
    <name type="scientific">Flavimaricola marinus</name>
    <dbReference type="NCBI Taxonomy" id="1819565"/>
    <lineage>
        <taxon>Bacteria</taxon>
        <taxon>Pseudomonadati</taxon>
        <taxon>Pseudomonadota</taxon>
        <taxon>Alphaproteobacteria</taxon>
        <taxon>Rhodobacterales</taxon>
        <taxon>Paracoccaceae</taxon>
        <taxon>Flavimaricola</taxon>
    </lineage>
</organism>
<feature type="domain" description="PurM-like C-terminal" evidence="7">
    <location>
        <begin position="548"/>
        <end position="716"/>
    </location>
</feature>
<dbReference type="GO" id="GO:0016260">
    <property type="term" value="P:selenocysteine biosynthetic process"/>
    <property type="evidence" value="ECO:0007669"/>
    <property type="project" value="TreeGrafter"/>
</dbReference>
<dbReference type="CDD" id="cd02195">
    <property type="entry name" value="SelD"/>
    <property type="match status" value="1"/>
</dbReference>
<keyword evidence="2" id="KW-0547">Nucleotide-binding</keyword>
<dbReference type="Proteomes" id="UP000201613">
    <property type="component" value="Unassembled WGS sequence"/>
</dbReference>
<dbReference type="NCBIfam" id="TIGR00476">
    <property type="entry name" value="selD"/>
    <property type="match status" value="1"/>
</dbReference>
<dbReference type="OrthoDB" id="9767928at2"/>
<keyword evidence="3 9" id="KW-0418">Kinase</keyword>
<dbReference type="GO" id="GO:0004756">
    <property type="term" value="F:selenide, water dikinase activity"/>
    <property type="evidence" value="ECO:0007669"/>
    <property type="project" value="UniProtKB-EC"/>
</dbReference>
<evidence type="ECO:0000256" key="4">
    <source>
        <dbReference type="ARBA" id="ARBA00022840"/>
    </source>
</evidence>
<dbReference type="Gene3D" id="3.30.1330.10">
    <property type="entry name" value="PurM-like, N-terminal domain"/>
    <property type="match status" value="1"/>
</dbReference>
<dbReference type="PANTHER" id="PTHR10256">
    <property type="entry name" value="SELENIDE, WATER DIKINASE"/>
    <property type="match status" value="1"/>
</dbReference>
<dbReference type="Pfam" id="PF02769">
    <property type="entry name" value="AIRS_C"/>
    <property type="match status" value="1"/>
</dbReference>
<dbReference type="PRINTS" id="PR00411">
    <property type="entry name" value="PNDRDTASEI"/>
</dbReference>
<evidence type="ECO:0000313" key="10">
    <source>
        <dbReference type="Proteomes" id="UP000201613"/>
    </source>
</evidence>
<keyword evidence="10" id="KW-1185">Reference proteome</keyword>
<protein>
    <submittedName>
        <fullName evidence="9">Selenide, water dikinase</fullName>
        <ecNumber evidence="9">2.7.9.3</ecNumber>
    </submittedName>
</protein>
<dbReference type="SUPFAM" id="SSF56042">
    <property type="entry name" value="PurM C-terminal domain-like"/>
    <property type="match status" value="1"/>
</dbReference>
<dbReference type="InterPro" id="IPR036188">
    <property type="entry name" value="FAD/NAD-bd_sf"/>
</dbReference>
<dbReference type="Pfam" id="PF07992">
    <property type="entry name" value="Pyr_redox_2"/>
    <property type="match status" value="1"/>
</dbReference>
<dbReference type="EMBL" id="FXZK01000001">
    <property type="protein sequence ID" value="SMY07004.1"/>
    <property type="molecule type" value="Genomic_DNA"/>
</dbReference>
<evidence type="ECO:0000256" key="2">
    <source>
        <dbReference type="ARBA" id="ARBA00022741"/>
    </source>
</evidence>
<reference evidence="9 10" key="1">
    <citation type="submission" date="2017-05" db="EMBL/GenBank/DDBJ databases">
        <authorList>
            <person name="Song R."/>
            <person name="Chenine A.L."/>
            <person name="Ruprecht R.M."/>
        </authorList>
    </citation>
    <scope>NUCLEOTIDE SEQUENCE [LARGE SCALE GENOMIC DNA]</scope>
    <source>
        <strain evidence="9 10">CECT 8899</strain>
    </source>
</reference>
<accession>A0A238LC70</accession>
<dbReference type="SUPFAM" id="SSF51905">
    <property type="entry name" value="FAD/NAD(P)-binding domain"/>
    <property type="match status" value="2"/>
</dbReference>
<dbReference type="SUPFAM" id="SSF55326">
    <property type="entry name" value="PurM N-terminal domain-like"/>
    <property type="match status" value="1"/>
</dbReference>
<evidence type="ECO:0000313" key="9">
    <source>
        <dbReference type="EMBL" id="SMY07004.1"/>
    </source>
</evidence>
<keyword evidence="4" id="KW-0067">ATP-binding</keyword>
<keyword evidence="5" id="KW-0711">Selenium</keyword>
<dbReference type="InterPro" id="IPR036676">
    <property type="entry name" value="PurM-like_C_sf"/>
</dbReference>